<feature type="chain" id="PRO_5043921822" description="Plant thionin family protein" evidence="1">
    <location>
        <begin position="28"/>
        <end position="67"/>
    </location>
</feature>
<keyword evidence="1" id="KW-0732">Signal</keyword>
<evidence type="ECO:0000313" key="3">
    <source>
        <dbReference type="Proteomes" id="UP000823749"/>
    </source>
</evidence>
<comment type="caution">
    <text evidence="2">The sequence shown here is derived from an EMBL/GenBank/DDBJ whole genome shotgun (WGS) entry which is preliminary data.</text>
</comment>
<proteinExistence type="predicted"/>
<evidence type="ECO:0008006" key="4">
    <source>
        <dbReference type="Google" id="ProtNLM"/>
    </source>
</evidence>
<evidence type="ECO:0000313" key="2">
    <source>
        <dbReference type="EMBL" id="KAG5541503.1"/>
    </source>
</evidence>
<sequence>MAMIRVTTLVVVSLILVASIQLPKANADHRKDCLETCKEQCSKINSNPFSCTTTCNHLCDPNGKYYL</sequence>
<organism evidence="2 3">
    <name type="scientific">Rhododendron griersonianum</name>
    <dbReference type="NCBI Taxonomy" id="479676"/>
    <lineage>
        <taxon>Eukaryota</taxon>
        <taxon>Viridiplantae</taxon>
        <taxon>Streptophyta</taxon>
        <taxon>Embryophyta</taxon>
        <taxon>Tracheophyta</taxon>
        <taxon>Spermatophyta</taxon>
        <taxon>Magnoliopsida</taxon>
        <taxon>eudicotyledons</taxon>
        <taxon>Gunneridae</taxon>
        <taxon>Pentapetalae</taxon>
        <taxon>asterids</taxon>
        <taxon>Ericales</taxon>
        <taxon>Ericaceae</taxon>
        <taxon>Ericoideae</taxon>
        <taxon>Rhodoreae</taxon>
        <taxon>Rhododendron</taxon>
    </lineage>
</organism>
<evidence type="ECO:0000256" key="1">
    <source>
        <dbReference type="SAM" id="SignalP"/>
    </source>
</evidence>
<dbReference type="EMBL" id="JACTNZ010000007">
    <property type="protein sequence ID" value="KAG5541503.1"/>
    <property type="molecule type" value="Genomic_DNA"/>
</dbReference>
<gene>
    <name evidence="2" type="ORF">RHGRI_021358</name>
</gene>
<dbReference type="AlphaFoldDB" id="A0AAV6JN31"/>
<feature type="signal peptide" evidence="1">
    <location>
        <begin position="1"/>
        <end position="27"/>
    </location>
</feature>
<reference evidence="2" key="1">
    <citation type="submission" date="2020-08" db="EMBL/GenBank/DDBJ databases">
        <title>Plant Genome Project.</title>
        <authorList>
            <person name="Zhang R.-G."/>
        </authorList>
    </citation>
    <scope>NUCLEOTIDE SEQUENCE</scope>
    <source>
        <strain evidence="2">WSP0</strain>
        <tissue evidence="2">Leaf</tissue>
    </source>
</reference>
<name>A0AAV6JN31_9ERIC</name>
<accession>A0AAV6JN31</accession>
<dbReference type="Proteomes" id="UP000823749">
    <property type="component" value="Chromosome 7"/>
</dbReference>
<keyword evidence="3" id="KW-1185">Reference proteome</keyword>
<protein>
    <recommendedName>
        <fullName evidence="4">Plant thionin family protein</fullName>
    </recommendedName>
</protein>